<dbReference type="SUPFAM" id="SSF56672">
    <property type="entry name" value="DNA/RNA polymerases"/>
    <property type="match status" value="1"/>
</dbReference>
<dbReference type="PROSITE" id="PS50878">
    <property type="entry name" value="RT_POL"/>
    <property type="match status" value="1"/>
</dbReference>
<evidence type="ECO:0000313" key="3">
    <source>
        <dbReference type="Proteomes" id="UP000467841"/>
    </source>
</evidence>
<protein>
    <recommendedName>
        <fullName evidence="1">Reverse transcriptase domain-containing protein</fullName>
    </recommendedName>
</protein>
<dbReference type="PANTHER" id="PTHR19446">
    <property type="entry name" value="REVERSE TRANSCRIPTASES"/>
    <property type="match status" value="1"/>
</dbReference>
<dbReference type="CDD" id="cd01650">
    <property type="entry name" value="RT_nLTR_like"/>
    <property type="match status" value="1"/>
</dbReference>
<dbReference type="InterPro" id="IPR000477">
    <property type="entry name" value="RT_dom"/>
</dbReference>
<dbReference type="InterPro" id="IPR036691">
    <property type="entry name" value="Endo/exonu/phosph_ase_sf"/>
</dbReference>
<feature type="domain" description="Reverse transcriptase" evidence="1">
    <location>
        <begin position="381"/>
        <end position="590"/>
    </location>
</feature>
<dbReference type="Pfam" id="PF03372">
    <property type="entry name" value="Exo_endo_phos"/>
    <property type="match status" value="1"/>
</dbReference>
<dbReference type="AlphaFoldDB" id="A0A6D2ISW0"/>
<dbReference type="EMBL" id="CACVBM020001085">
    <property type="protein sequence ID" value="CAA7029675.1"/>
    <property type="molecule type" value="Genomic_DNA"/>
</dbReference>
<dbReference type="SUPFAM" id="SSF56219">
    <property type="entry name" value="DNase I-like"/>
    <property type="match status" value="1"/>
</dbReference>
<dbReference type="Pfam" id="PF00078">
    <property type="entry name" value="RVT_1"/>
    <property type="match status" value="1"/>
</dbReference>
<dbReference type="InterPro" id="IPR005135">
    <property type="entry name" value="Endo/exonuclease/phosphatase"/>
</dbReference>
<dbReference type="InterPro" id="IPR043502">
    <property type="entry name" value="DNA/RNA_pol_sf"/>
</dbReference>
<dbReference type="Gene3D" id="3.60.10.10">
    <property type="entry name" value="Endonuclease/exonuclease/phosphatase"/>
    <property type="match status" value="1"/>
</dbReference>
<evidence type="ECO:0000313" key="2">
    <source>
        <dbReference type="EMBL" id="CAA7029675.1"/>
    </source>
</evidence>
<proteinExistence type="predicted"/>
<dbReference type="GO" id="GO:0003824">
    <property type="term" value="F:catalytic activity"/>
    <property type="evidence" value="ECO:0007669"/>
    <property type="project" value="InterPro"/>
</dbReference>
<gene>
    <name evidence="2" type="ORF">MERR_LOCUS16910</name>
</gene>
<reference evidence="2" key="1">
    <citation type="submission" date="2020-01" db="EMBL/GenBank/DDBJ databases">
        <authorList>
            <person name="Mishra B."/>
        </authorList>
    </citation>
    <scope>NUCLEOTIDE SEQUENCE [LARGE SCALE GENOMIC DNA]</scope>
</reference>
<accession>A0A6D2ISW0</accession>
<dbReference type="OrthoDB" id="1748430at2759"/>
<dbReference type="Proteomes" id="UP000467841">
    <property type="component" value="Unassembled WGS sequence"/>
</dbReference>
<evidence type="ECO:0000259" key="1">
    <source>
        <dbReference type="PROSITE" id="PS50878"/>
    </source>
</evidence>
<sequence>MLKKYATDVLAIFETHAGGDRASKICRGLGFENSYKVDATGQSGGLWLLWRTSIGDVVVVEASDQFIHARIANGDEIVHVIAVYASPTVSRRSGLWDELRRVIGGLDGPVLVGGDFNTIVRVDERSGGNGCLSPDSLAFGEWINDFSLIDMGFRGNQFTSRRGKVVRHFVAKRLDRVFYCAHARLKWQEAVVTHLPFLSSDHAPLYIQLSPEIAGDPRRRPFRFEAAWLKHDGFQDLMKASWKGDLNTNVALRPSDTLLVREEDLIKALDVVLEQEEMIWFQKSREKWIPLGDRNTRFFHTSTVIRRQRNRIEMLKRSDGSWITDSAEMELLAREFSAFEIEAAVRGMGKYKTPGPDGYQPVFYQSCWDTVGTSVVRFVLDFFATGVLPPETNDVLLVLIPKVNKPVSITQFRPISLCNVLFKTITKVMVERLKLVISKLIGPAQASFIFGRLSTDNIVLVQEAVHSMRRKEGRKGWMLLKLDLEKAYDRIRWDFLEDTLTAVGLPEAWICWILRCVTGPAMNLLWNGEKTEAFTPSRGLRQGDPISPYLFVLCMERLCHLIEHSVEFWGMETDYPLTWGSKVVTHLFCR</sequence>
<keyword evidence="3" id="KW-1185">Reference proteome</keyword>
<name>A0A6D2ISW0_9BRAS</name>
<organism evidence="2 3">
    <name type="scientific">Microthlaspi erraticum</name>
    <dbReference type="NCBI Taxonomy" id="1685480"/>
    <lineage>
        <taxon>Eukaryota</taxon>
        <taxon>Viridiplantae</taxon>
        <taxon>Streptophyta</taxon>
        <taxon>Embryophyta</taxon>
        <taxon>Tracheophyta</taxon>
        <taxon>Spermatophyta</taxon>
        <taxon>Magnoliopsida</taxon>
        <taxon>eudicotyledons</taxon>
        <taxon>Gunneridae</taxon>
        <taxon>Pentapetalae</taxon>
        <taxon>rosids</taxon>
        <taxon>malvids</taxon>
        <taxon>Brassicales</taxon>
        <taxon>Brassicaceae</taxon>
        <taxon>Coluteocarpeae</taxon>
        <taxon>Microthlaspi</taxon>
    </lineage>
</organism>
<comment type="caution">
    <text evidence="2">The sequence shown here is derived from an EMBL/GenBank/DDBJ whole genome shotgun (WGS) entry which is preliminary data.</text>
</comment>